<dbReference type="AlphaFoldDB" id="A0A9P5PG12"/>
<evidence type="ECO:0000313" key="3">
    <source>
        <dbReference type="Proteomes" id="UP000772434"/>
    </source>
</evidence>
<dbReference type="Proteomes" id="UP000772434">
    <property type="component" value="Unassembled WGS sequence"/>
</dbReference>
<reference evidence="2" key="1">
    <citation type="submission" date="2020-11" db="EMBL/GenBank/DDBJ databases">
        <authorList>
            <consortium name="DOE Joint Genome Institute"/>
            <person name="Ahrendt S."/>
            <person name="Riley R."/>
            <person name="Andreopoulos W."/>
            <person name="Labutti K."/>
            <person name="Pangilinan J."/>
            <person name="Ruiz-Duenas F.J."/>
            <person name="Barrasa J.M."/>
            <person name="Sanchez-Garcia M."/>
            <person name="Camarero S."/>
            <person name="Miyauchi S."/>
            <person name="Serrano A."/>
            <person name="Linde D."/>
            <person name="Babiker R."/>
            <person name="Drula E."/>
            <person name="Ayuso-Fernandez I."/>
            <person name="Pacheco R."/>
            <person name="Padilla G."/>
            <person name="Ferreira P."/>
            <person name="Barriuso J."/>
            <person name="Kellner H."/>
            <person name="Castanera R."/>
            <person name="Alfaro M."/>
            <person name="Ramirez L."/>
            <person name="Pisabarro A.G."/>
            <person name="Kuo A."/>
            <person name="Tritt A."/>
            <person name="Lipzen A."/>
            <person name="He G."/>
            <person name="Yan M."/>
            <person name="Ng V."/>
            <person name="Cullen D."/>
            <person name="Martin F."/>
            <person name="Rosso M.-N."/>
            <person name="Henrissat B."/>
            <person name="Hibbett D."/>
            <person name="Martinez A.T."/>
            <person name="Grigoriev I.V."/>
        </authorList>
    </citation>
    <scope>NUCLEOTIDE SEQUENCE</scope>
    <source>
        <strain evidence="2">AH 40177</strain>
    </source>
</reference>
<organism evidence="2 3">
    <name type="scientific">Rhodocollybia butyracea</name>
    <dbReference type="NCBI Taxonomy" id="206335"/>
    <lineage>
        <taxon>Eukaryota</taxon>
        <taxon>Fungi</taxon>
        <taxon>Dikarya</taxon>
        <taxon>Basidiomycota</taxon>
        <taxon>Agaricomycotina</taxon>
        <taxon>Agaricomycetes</taxon>
        <taxon>Agaricomycetidae</taxon>
        <taxon>Agaricales</taxon>
        <taxon>Marasmiineae</taxon>
        <taxon>Omphalotaceae</taxon>
        <taxon>Rhodocollybia</taxon>
    </lineage>
</organism>
<keyword evidence="3" id="KW-1185">Reference proteome</keyword>
<feature type="compositionally biased region" description="Basic residues" evidence="1">
    <location>
        <begin position="179"/>
        <end position="190"/>
    </location>
</feature>
<proteinExistence type="predicted"/>
<sequence>MEQTYHSTTHQIREVDLVKSGLWSTFVYYRSMLANSMDPPSRSASVECVRGTPEPFDYFDTIHPRFLHLNTRAPRVYECPQVKPVITHEDLREIASVVPLLSSGDFIPVERKPQIMMLESAYESWEGGEISPEECAIVQATFLYMMKREEKRSGEISSIGSLEPPPPPPRPSPSTPRRGGLRSHRKRKPRVQISLAPPAENLPDPRWVFGSSSA</sequence>
<accession>A0A9P5PG12</accession>
<gene>
    <name evidence="2" type="ORF">BDP27DRAFT_1427689</name>
</gene>
<dbReference type="EMBL" id="JADNRY010000166">
    <property type="protein sequence ID" value="KAF9062634.1"/>
    <property type="molecule type" value="Genomic_DNA"/>
</dbReference>
<comment type="caution">
    <text evidence="2">The sequence shown here is derived from an EMBL/GenBank/DDBJ whole genome shotgun (WGS) entry which is preliminary data.</text>
</comment>
<feature type="compositionally biased region" description="Pro residues" evidence="1">
    <location>
        <begin position="163"/>
        <end position="174"/>
    </location>
</feature>
<dbReference type="OrthoDB" id="2892888at2759"/>
<feature type="region of interest" description="Disordered" evidence="1">
    <location>
        <begin position="154"/>
        <end position="214"/>
    </location>
</feature>
<evidence type="ECO:0000313" key="2">
    <source>
        <dbReference type="EMBL" id="KAF9062634.1"/>
    </source>
</evidence>
<evidence type="ECO:0000256" key="1">
    <source>
        <dbReference type="SAM" id="MobiDB-lite"/>
    </source>
</evidence>
<name>A0A9P5PG12_9AGAR</name>
<protein>
    <submittedName>
        <fullName evidence="2">Uncharacterized protein</fullName>
    </submittedName>
</protein>